<evidence type="ECO:0000256" key="5">
    <source>
        <dbReference type="ARBA" id="ARBA00022840"/>
    </source>
</evidence>
<comment type="function">
    <text evidence="7">Catalyzes the specific phosphorylation of the 3-hydroxyl group of shikimic acid using ATP as a cosubstrate.</text>
</comment>
<comment type="subunit">
    <text evidence="7">Monomer.</text>
</comment>
<dbReference type="EC" id="2.7.1.71" evidence="7"/>
<dbReference type="InterPro" id="IPR000623">
    <property type="entry name" value="Shikimate_kinase/TSH1"/>
</dbReference>
<dbReference type="Pfam" id="PF01202">
    <property type="entry name" value="SKI"/>
    <property type="match status" value="1"/>
</dbReference>
<dbReference type="UniPathway" id="UPA00053">
    <property type="reaction ID" value="UER00088"/>
</dbReference>
<gene>
    <name evidence="8" type="primary">aroK_2</name>
    <name evidence="7" type="synonym">aroK</name>
    <name evidence="8" type="ORF">SCARR_02832</name>
</gene>
<dbReference type="Gene3D" id="3.40.50.300">
    <property type="entry name" value="P-loop containing nucleotide triphosphate hydrolases"/>
    <property type="match status" value="1"/>
</dbReference>
<dbReference type="InterPro" id="IPR031322">
    <property type="entry name" value="Shikimate/glucono_kinase"/>
</dbReference>
<dbReference type="AlphaFoldDB" id="A0A6C2UKK7"/>
<organism evidence="8 9">
    <name type="scientific">Pontiella sulfatireligans</name>
    <dbReference type="NCBI Taxonomy" id="2750658"/>
    <lineage>
        <taxon>Bacteria</taxon>
        <taxon>Pseudomonadati</taxon>
        <taxon>Kiritimatiellota</taxon>
        <taxon>Kiritimatiellia</taxon>
        <taxon>Kiritimatiellales</taxon>
        <taxon>Pontiellaceae</taxon>
        <taxon>Pontiella</taxon>
    </lineage>
</organism>
<dbReference type="PANTHER" id="PTHR21087">
    <property type="entry name" value="SHIKIMATE KINASE"/>
    <property type="match status" value="1"/>
</dbReference>
<dbReference type="RefSeq" id="WP_136062282.1">
    <property type="nucleotide sequence ID" value="NZ_CAAHFH010000002.1"/>
</dbReference>
<dbReference type="GO" id="GO:0009423">
    <property type="term" value="P:chorismate biosynthetic process"/>
    <property type="evidence" value="ECO:0007669"/>
    <property type="project" value="UniProtKB-UniRule"/>
</dbReference>
<feature type="binding site" evidence="7">
    <location>
        <position position="19"/>
    </location>
    <ligand>
        <name>Mg(2+)</name>
        <dbReference type="ChEBI" id="CHEBI:18420"/>
    </ligand>
</feature>
<name>A0A6C2UKK7_9BACT</name>
<protein>
    <recommendedName>
        <fullName evidence="7">Shikimate kinase</fullName>
        <shortName evidence="7">SK</shortName>
        <ecNumber evidence="7">2.7.1.71</ecNumber>
    </recommendedName>
</protein>
<dbReference type="EMBL" id="CAAHFH010000002">
    <property type="protein sequence ID" value="VGO20765.1"/>
    <property type="molecule type" value="Genomic_DNA"/>
</dbReference>
<evidence type="ECO:0000256" key="7">
    <source>
        <dbReference type="HAMAP-Rule" id="MF_00109"/>
    </source>
</evidence>
<comment type="caution">
    <text evidence="7">Lacks conserved residue(s) required for the propagation of feature annotation.</text>
</comment>
<keyword evidence="4 7" id="KW-0418">Kinase</keyword>
<evidence type="ECO:0000256" key="2">
    <source>
        <dbReference type="ARBA" id="ARBA00022679"/>
    </source>
</evidence>
<keyword evidence="6 7" id="KW-0057">Aromatic amino acid biosynthesis</keyword>
<feature type="binding site" evidence="7">
    <location>
        <begin position="15"/>
        <end position="20"/>
    </location>
    <ligand>
        <name>ATP</name>
        <dbReference type="ChEBI" id="CHEBI:30616"/>
    </ligand>
</feature>
<comment type="pathway">
    <text evidence="7">Metabolic intermediate biosynthesis; chorismate biosynthesis; chorismate from D-erythrose 4-phosphate and phosphoenolpyruvate: step 5/7.</text>
</comment>
<sequence>MSVAKSNIVLIGMPASGKSTLGVQLAKWMSMGFIDTDLLVQARAGESMQAFQDANGMDAYQDLECDTVKSLVCENCVIATGGSAVYCDGAMNHLKSLARIIFLDVPIDEIKRRIGDTSQRGVVMQLGMTLDDLYGERHPLYLQHADIVVDCSGKSQSELLAEIRALV</sequence>
<keyword evidence="3 7" id="KW-0547">Nucleotide-binding</keyword>
<feature type="binding site" evidence="7">
    <location>
        <position position="37"/>
    </location>
    <ligand>
        <name>substrate</name>
    </ligand>
</feature>
<accession>A0A6C2UKK7</accession>
<evidence type="ECO:0000313" key="9">
    <source>
        <dbReference type="Proteomes" id="UP000346198"/>
    </source>
</evidence>
<comment type="subcellular location">
    <subcellularLocation>
        <location evidence="7">Cytoplasm</location>
    </subcellularLocation>
</comment>
<keyword evidence="9" id="KW-1185">Reference proteome</keyword>
<dbReference type="PANTHER" id="PTHR21087:SF16">
    <property type="entry name" value="SHIKIMATE KINASE 1, CHLOROPLASTIC"/>
    <property type="match status" value="1"/>
</dbReference>
<evidence type="ECO:0000313" key="8">
    <source>
        <dbReference type="EMBL" id="VGO20765.1"/>
    </source>
</evidence>
<evidence type="ECO:0000256" key="1">
    <source>
        <dbReference type="ARBA" id="ARBA00022605"/>
    </source>
</evidence>
<evidence type="ECO:0000256" key="3">
    <source>
        <dbReference type="ARBA" id="ARBA00022741"/>
    </source>
</evidence>
<keyword evidence="1 7" id="KW-0028">Amino-acid biosynthesis</keyword>
<keyword evidence="7" id="KW-0963">Cytoplasm</keyword>
<dbReference type="InterPro" id="IPR027417">
    <property type="entry name" value="P-loop_NTPase"/>
</dbReference>
<reference evidence="8 9" key="1">
    <citation type="submission" date="2019-04" db="EMBL/GenBank/DDBJ databases">
        <authorList>
            <person name="Van Vliet M D."/>
        </authorList>
    </citation>
    <scope>NUCLEOTIDE SEQUENCE [LARGE SCALE GENOMIC DNA]</scope>
    <source>
        <strain evidence="8 9">F21</strain>
    </source>
</reference>
<proteinExistence type="inferred from homology"/>
<feature type="binding site" evidence="7">
    <location>
        <position position="137"/>
    </location>
    <ligand>
        <name>substrate</name>
    </ligand>
</feature>
<dbReference type="Proteomes" id="UP000346198">
    <property type="component" value="Unassembled WGS sequence"/>
</dbReference>
<evidence type="ECO:0000256" key="6">
    <source>
        <dbReference type="ARBA" id="ARBA00023141"/>
    </source>
</evidence>
<dbReference type="HAMAP" id="MF_00109">
    <property type="entry name" value="Shikimate_kinase"/>
    <property type="match status" value="1"/>
</dbReference>
<comment type="cofactor">
    <cofactor evidence="7">
        <name>Mg(2+)</name>
        <dbReference type="ChEBI" id="CHEBI:18420"/>
    </cofactor>
    <text evidence="7">Binds 1 Mg(2+) ion per subunit.</text>
</comment>
<keyword evidence="5 7" id="KW-0067">ATP-binding</keyword>
<keyword evidence="7" id="KW-0460">Magnesium</keyword>
<comment type="catalytic activity">
    <reaction evidence="7">
        <text>shikimate + ATP = 3-phosphoshikimate + ADP + H(+)</text>
        <dbReference type="Rhea" id="RHEA:13121"/>
        <dbReference type="ChEBI" id="CHEBI:15378"/>
        <dbReference type="ChEBI" id="CHEBI:30616"/>
        <dbReference type="ChEBI" id="CHEBI:36208"/>
        <dbReference type="ChEBI" id="CHEBI:145989"/>
        <dbReference type="ChEBI" id="CHEBI:456216"/>
        <dbReference type="EC" id="2.7.1.71"/>
    </reaction>
</comment>
<dbReference type="GO" id="GO:0009073">
    <property type="term" value="P:aromatic amino acid family biosynthetic process"/>
    <property type="evidence" value="ECO:0007669"/>
    <property type="project" value="UniProtKB-KW"/>
</dbReference>
<dbReference type="GO" id="GO:0000287">
    <property type="term" value="F:magnesium ion binding"/>
    <property type="evidence" value="ECO:0007669"/>
    <property type="project" value="UniProtKB-UniRule"/>
</dbReference>
<dbReference type="GO" id="GO:0008652">
    <property type="term" value="P:amino acid biosynthetic process"/>
    <property type="evidence" value="ECO:0007669"/>
    <property type="project" value="UniProtKB-KW"/>
</dbReference>
<dbReference type="GO" id="GO:0004765">
    <property type="term" value="F:shikimate kinase activity"/>
    <property type="evidence" value="ECO:0007669"/>
    <property type="project" value="UniProtKB-UniRule"/>
</dbReference>
<dbReference type="GO" id="GO:0005829">
    <property type="term" value="C:cytosol"/>
    <property type="evidence" value="ECO:0007669"/>
    <property type="project" value="TreeGrafter"/>
</dbReference>
<keyword evidence="7" id="KW-0479">Metal-binding</keyword>
<keyword evidence="2 7" id="KW-0808">Transferase</keyword>
<dbReference type="CDD" id="cd00464">
    <property type="entry name" value="SK"/>
    <property type="match status" value="1"/>
</dbReference>
<evidence type="ECO:0000256" key="4">
    <source>
        <dbReference type="ARBA" id="ARBA00022777"/>
    </source>
</evidence>
<comment type="similarity">
    <text evidence="7">Belongs to the shikimate kinase family.</text>
</comment>
<dbReference type="SUPFAM" id="SSF52540">
    <property type="entry name" value="P-loop containing nucleoside triphosphate hydrolases"/>
    <property type="match status" value="1"/>
</dbReference>
<feature type="binding site" evidence="7">
    <location>
        <position position="82"/>
    </location>
    <ligand>
        <name>substrate</name>
    </ligand>
</feature>
<dbReference type="PRINTS" id="PR01100">
    <property type="entry name" value="SHIKIMTKNASE"/>
</dbReference>
<feature type="binding site" evidence="7">
    <location>
        <position position="120"/>
    </location>
    <ligand>
        <name>ATP</name>
        <dbReference type="ChEBI" id="CHEBI:30616"/>
    </ligand>
</feature>
<dbReference type="GO" id="GO:0005524">
    <property type="term" value="F:ATP binding"/>
    <property type="evidence" value="ECO:0007669"/>
    <property type="project" value="UniProtKB-UniRule"/>
</dbReference>